<dbReference type="Gene3D" id="3.20.20.100">
    <property type="entry name" value="NADP-dependent oxidoreductase domain"/>
    <property type="match status" value="1"/>
</dbReference>
<proteinExistence type="predicted"/>
<dbReference type="PANTHER" id="PTHR43364">
    <property type="entry name" value="NADH-SPECIFIC METHYLGLYOXAL REDUCTASE-RELATED"/>
    <property type="match status" value="1"/>
</dbReference>
<dbReference type="STRING" id="1121925.SAMN02746011_00131"/>
<dbReference type="GO" id="GO:0016491">
    <property type="term" value="F:oxidoreductase activity"/>
    <property type="evidence" value="ECO:0007669"/>
    <property type="project" value="UniProtKB-KW"/>
</dbReference>
<dbReference type="Proteomes" id="UP000189941">
    <property type="component" value="Unassembled WGS sequence"/>
</dbReference>
<sequence>MEYGKLGNTDIEVSKICLGCMSFGKPGTMHEWTLEEPESEKIMLHAFEQGINFFDTANRYSQGTSEEYVGNIVKRNLKRDDVILASKVYFNPGKLSRAAINREIEGTLKRLGTDYLDLYIIHRFDYETPMEETMEALNQLVVDGKVRALGASAMYGYQFHNLQNIAKDNGWAPFQSMQNHYNLIYREDERELIPVCQQFNVSLTPYSPLAAGRLTRLDWHTDTLRSKTDTTAVRKYDSTEAQDYEIVKRVHEIAEKYGVKMQQIALAWQWARGVLSPVIGTTKTSHIDDAVGALKVTLSEEDLLYLEEPYIPHKIMGAR</sequence>
<evidence type="ECO:0000259" key="2">
    <source>
        <dbReference type="Pfam" id="PF00248"/>
    </source>
</evidence>
<protein>
    <submittedName>
        <fullName evidence="3">Predicted oxidoreductase</fullName>
    </submittedName>
</protein>
<accession>A0A1T4JLT3</accession>
<organism evidence="3 4">
    <name type="scientific">Globicatella sulfidifaciens DSM 15739</name>
    <dbReference type="NCBI Taxonomy" id="1121925"/>
    <lineage>
        <taxon>Bacteria</taxon>
        <taxon>Bacillati</taxon>
        <taxon>Bacillota</taxon>
        <taxon>Bacilli</taxon>
        <taxon>Lactobacillales</taxon>
        <taxon>Aerococcaceae</taxon>
        <taxon>Globicatella</taxon>
    </lineage>
</organism>
<dbReference type="InterPro" id="IPR023210">
    <property type="entry name" value="NADP_OxRdtase_dom"/>
</dbReference>
<keyword evidence="1" id="KW-0560">Oxidoreductase</keyword>
<dbReference type="Pfam" id="PF00248">
    <property type="entry name" value="Aldo_ket_red"/>
    <property type="match status" value="1"/>
</dbReference>
<dbReference type="GO" id="GO:0005829">
    <property type="term" value="C:cytosol"/>
    <property type="evidence" value="ECO:0007669"/>
    <property type="project" value="UniProtKB-ARBA"/>
</dbReference>
<name>A0A1T4JLT3_9LACT</name>
<evidence type="ECO:0000313" key="4">
    <source>
        <dbReference type="Proteomes" id="UP000189941"/>
    </source>
</evidence>
<dbReference type="InterPro" id="IPR050523">
    <property type="entry name" value="AKR_Detox_Biosynth"/>
</dbReference>
<dbReference type="EMBL" id="FUWO01000001">
    <property type="protein sequence ID" value="SJZ31111.1"/>
    <property type="molecule type" value="Genomic_DNA"/>
</dbReference>
<dbReference type="OrthoDB" id="9773828at2"/>
<dbReference type="SUPFAM" id="SSF51430">
    <property type="entry name" value="NAD(P)-linked oxidoreductase"/>
    <property type="match status" value="1"/>
</dbReference>
<feature type="domain" description="NADP-dependent oxidoreductase" evidence="2">
    <location>
        <begin position="15"/>
        <end position="308"/>
    </location>
</feature>
<keyword evidence="4" id="KW-1185">Reference proteome</keyword>
<dbReference type="PANTHER" id="PTHR43364:SF4">
    <property type="entry name" value="NAD(P)-LINKED OXIDOREDUCTASE SUPERFAMILY PROTEIN"/>
    <property type="match status" value="1"/>
</dbReference>
<dbReference type="CDD" id="cd19079">
    <property type="entry name" value="AKR_EcYajO-like"/>
    <property type="match status" value="1"/>
</dbReference>
<dbReference type="RefSeq" id="WP_078755011.1">
    <property type="nucleotide sequence ID" value="NZ_FUWO01000001.1"/>
</dbReference>
<evidence type="ECO:0000313" key="3">
    <source>
        <dbReference type="EMBL" id="SJZ31111.1"/>
    </source>
</evidence>
<dbReference type="AlphaFoldDB" id="A0A1T4JLT3"/>
<dbReference type="InterPro" id="IPR036812">
    <property type="entry name" value="NAD(P)_OxRdtase_dom_sf"/>
</dbReference>
<reference evidence="4" key="1">
    <citation type="submission" date="2017-02" db="EMBL/GenBank/DDBJ databases">
        <authorList>
            <person name="Varghese N."/>
            <person name="Submissions S."/>
        </authorList>
    </citation>
    <scope>NUCLEOTIDE SEQUENCE [LARGE SCALE GENOMIC DNA]</scope>
    <source>
        <strain evidence="4">DSM 15739</strain>
    </source>
</reference>
<evidence type="ECO:0000256" key="1">
    <source>
        <dbReference type="ARBA" id="ARBA00023002"/>
    </source>
</evidence>
<dbReference type="FunFam" id="3.20.20.100:FF:000004">
    <property type="entry name" value="Oxidoreductase, aldo/keto reductase"/>
    <property type="match status" value="1"/>
</dbReference>
<gene>
    <name evidence="3" type="ORF">SAMN02746011_00131</name>
</gene>